<feature type="transmembrane region" description="Helical" evidence="8">
    <location>
        <begin position="311"/>
        <end position="328"/>
    </location>
</feature>
<dbReference type="PANTHER" id="PTHR30474">
    <property type="entry name" value="CELL CYCLE PROTEIN"/>
    <property type="match status" value="1"/>
</dbReference>
<evidence type="ECO:0000256" key="1">
    <source>
        <dbReference type="ARBA" id="ARBA00004141"/>
    </source>
</evidence>
<comment type="caution">
    <text evidence="9">The sequence shown here is derived from an EMBL/GenBank/DDBJ whole genome shotgun (WGS) entry which is preliminary data.</text>
</comment>
<dbReference type="GO" id="GO:0005886">
    <property type="term" value="C:plasma membrane"/>
    <property type="evidence" value="ECO:0007669"/>
    <property type="project" value="TreeGrafter"/>
</dbReference>
<evidence type="ECO:0000256" key="7">
    <source>
        <dbReference type="ARBA" id="ARBA00033270"/>
    </source>
</evidence>
<dbReference type="GO" id="GO:0008360">
    <property type="term" value="P:regulation of cell shape"/>
    <property type="evidence" value="ECO:0007669"/>
    <property type="project" value="UniProtKB-KW"/>
</dbReference>
<sequence>MKKNIKNKHIVPSNYSADKQPGVLRSLDWWTICIYIALLIFGWISVCGASYTYGDTEIFSLSTRSGMQVIWIGTSICLGFVLLMMNDRFFDTFAYIVYGLLVLLLFATIFNPHSIKGSRSWLVLGPLRLQPAEFAKFATALAIAKFMSVYGFTMSNRKHLMIACGLVFLPMLCIIGQRETGSALVYLSFFFMFYREGMPGAFLFTGLSMIIYFVVGIKYENVMLWDMPTSVGKFVVLLLVQLFSISMIWVYLGDKKKTKRLLIYMFSITLIAVLFSEFVIPFDVVWVQLIFSAFIIGYFIYNGLNSRFPHYFYISLFAIGSIVFFYSADYVLNNVMQPHQRVRINVLLGLDEDLAGAGYNVHQSEIAIGSGGLRGKGFLNGTQTKLKFVPEQDTDFIFCTVGEEEGFLGSASVLVLFCCLILRIMHVAERQTFKFGRIYGYCVAGIFFFHLFINVGMVLGLTPVIGIPLPFFSYGGSSLWGFTILLFIFLRIDAGRNLIRQ</sequence>
<evidence type="ECO:0000256" key="8">
    <source>
        <dbReference type="SAM" id="Phobius"/>
    </source>
</evidence>
<evidence type="ECO:0000256" key="5">
    <source>
        <dbReference type="ARBA" id="ARBA00023136"/>
    </source>
</evidence>
<dbReference type="AlphaFoldDB" id="A0A134BE35"/>
<feature type="transmembrane region" description="Helical" evidence="8">
    <location>
        <begin position="159"/>
        <end position="176"/>
    </location>
</feature>
<dbReference type="Pfam" id="PF01098">
    <property type="entry name" value="FTSW_RODA_SPOVE"/>
    <property type="match status" value="2"/>
</dbReference>
<feature type="transmembrane region" description="Helical" evidence="8">
    <location>
        <begin position="29"/>
        <end position="54"/>
    </location>
</feature>
<dbReference type="GO" id="GO:0015648">
    <property type="term" value="F:lipid-linked peptidoglycan transporter activity"/>
    <property type="evidence" value="ECO:0007669"/>
    <property type="project" value="TreeGrafter"/>
</dbReference>
<dbReference type="InterPro" id="IPR018365">
    <property type="entry name" value="Cell_cycle_FtsW-rel_CS"/>
</dbReference>
<evidence type="ECO:0000313" key="9">
    <source>
        <dbReference type="EMBL" id="KXB78140.1"/>
    </source>
</evidence>
<feature type="transmembrane region" description="Helical" evidence="8">
    <location>
        <begin position="407"/>
        <end position="426"/>
    </location>
</feature>
<dbReference type="NCBIfam" id="NF037961">
    <property type="entry name" value="RodA_shape"/>
    <property type="match status" value="2"/>
</dbReference>
<dbReference type="PANTHER" id="PTHR30474:SF1">
    <property type="entry name" value="PEPTIDOGLYCAN GLYCOSYLTRANSFERASE MRDB"/>
    <property type="match status" value="1"/>
</dbReference>
<evidence type="ECO:0000256" key="3">
    <source>
        <dbReference type="ARBA" id="ARBA00022960"/>
    </source>
</evidence>
<dbReference type="GO" id="GO:0032153">
    <property type="term" value="C:cell division site"/>
    <property type="evidence" value="ECO:0007669"/>
    <property type="project" value="TreeGrafter"/>
</dbReference>
<dbReference type="Proteomes" id="UP000070531">
    <property type="component" value="Unassembled WGS sequence"/>
</dbReference>
<feature type="transmembrane region" description="Helical" evidence="8">
    <location>
        <begin position="471"/>
        <end position="490"/>
    </location>
</feature>
<evidence type="ECO:0000256" key="2">
    <source>
        <dbReference type="ARBA" id="ARBA00022692"/>
    </source>
</evidence>
<feature type="transmembrane region" description="Helical" evidence="8">
    <location>
        <begin position="197"/>
        <end position="219"/>
    </location>
</feature>
<protein>
    <recommendedName>
        <fullName evidence="7">Cell wall polymerase</fullName>
    </recommendedName>
    <alternativeName>
        <fullName evidence="6">Peptidoglycan polymerase</fullName>
    </alternativeName>
</protein>
<reference evidence="9 10" key="1">
    <citation type="submission" date="2016-01" db="EMBL/GenBank/DDBJ databases">
        <authorList>
            <person name="Oliw E.H."/>
        </authorList>
    </citation>
    <scope>NUCLEOTIDE SEQUENCE [LARGE SCALE GENOMIC DNA]</scope>
    <source>
        <strain evidence="9 10">DNF00307</strain>
    </source>
</reference>
<dbReference type="PROSITE" id="PS00428">
    <property type="entry name" value="FTSW_RODA_SPOVE"/>
    <property type="match status" value="1"/>
</dbReference>
<evidence type="ECO:0000256" key="6">
    <source>
        <dbReference type="ARBA" id="ARBA00032370"/>
    </source>
</evidence>
<evidence type="ECO:0000313" key="10">
    <source>
        <dbReference type="Proteomes" id="UP000070531"/>
    </source>
</evidence>
<proteinExistence type="predicted"/>
<dbReference type="EMBL" id="LSDL01000050">
    <property type="protein sequence ID" value="KXB78140.1"/>
    <property type="molecule type" value="Genomic_DNA"/>
</dbReference>
<keyword evidence="4 8" id="KW-1133">Transmembrane helix</keyword>
<name>A0A134BE35_9BACT</name>
<feature type="transmembrane region" description="Helical" evidence="8">
    <location>
        <begin position="261"/>
        <end position="280"/>
    </location>
</feature>
<feature type="transmembrane region" description="Helical" evidence="8">
    <location>
        <begin position="66"/>
        <end position="86"/>
    </location>
</feature>
<dbReference type="STRING" id="419005.HMPREF1860_01183"/>
<keyword evidence="2 8" id="KW-0812">Transmembrane</keyword>
<dbReference type="InterPro" id="IPR001182">
    <property type="entry name" value="FtsW/RodA"/>
</dbReference>
<feature type="transmembrane region" description="Helical" evidence="8">
    <location>
        <begin position="231"/>
        <end position="252"/>
    </location>
</feature>
<keyword evidence="3" id="KW-0133">Cell shape</keyword>
<gene>
    <name evidence="9" type="ORF">HMPREF1860_01183</name>
</gene>
<dbReference type="PATRIC" id="fig|419005.5.peg.1188"/>
<accession>A0A134BE35</accession>
<feature type="transmembrane region" description="Helical" evidence="8">
    <location>
        <begin position="438"/>
        <end position="459"/>
    </location>
</feature>
<comment type="subcellular location">
    <subcellularLocation>
        <location evidence="1">Membrane</location>
        <topology evidence="1">Multi-pass membrane protein</topology>
    </subcellularLocation>
</comment>
<feature type="transmembrane region" description="Helical" evidence="8">
    <location>
        <begin position="92"/>
        <end position="113"/>
    </location>
</feature>
<keyword evidence="5 8" id="KW-0472">Membrane</keyword>
<evidence type="ECO:0000256" key="4">
    <source>
        <dbReference type="ARBA" id="ARBA00022989"/>
    </source>
</evidence>
<organism evidence="9">
    <name type="scientific">Prevotella amnii</name>
    <dbReference type="NCBI Taxonomy" id="419005"/>
    <lineage>
        <taxon>Bacteria</taxon>
        <taxon>Pseudomonadati</taxon>
        <taxon>Bacteroidota</taxon>
        <taxon>Bacteroidia</taxon>
        <taxon>Bacteroidales</taxon>
        <taxon>Prevotellaceae</taxon>
        <taxon>Prevotella</taxon>
    </lineage>
</organism>
<feature type="transmembrane region" description="Helical" evidence="8">
    <location>
        <begin position="286"/>
        <end position="304"/>
    </location>
</feature>
<dbReference type="GO" id="GO:0051301">
    <property type="term" value="P:cell division"/>
    <property type="evidence" value="ECO:0007669"/>
    <property type="project" value="InterPro"/>
</dbReference>